<dbReference type="Proteomes" id="UP000063699">
    <property type="component" value="Chromosome"/>
</dbReference>
<organism evidence="1 2">
    <name type="scientific">Kibdelosporangium phytohabitans</name>
    <dbReference type="NCBI Taxonomy" id="860235"/>
    <lineage>
        <taxon>Bacteria</taxon>
        <taxon>Bacillati</taxon>
        <taxon>Actinomycetota</taxon>
        <taxon>Actinomycetes</taxon>
        <taxon>Pseudonocardiales</taxon>
        <taxon>Pseudonocardiaceae</taxon>
        <taxon>Kibdelosporangium</taxon>
    </lineage>
</organism>
<keyword evidence="2" id="KW-1185">Reference proteome</keyword>
<dbReference type="KEGG" id="kphy:AOZ06_07705"/>
<dbReference type="EMBL" id="CP012752">
    <property type="protein sequence ID" value="ALG06828.1"/>
    <property type="molecule type" value="Genomic_DNA"/>
</dbReference>
<gene>
    <name evidence="1" type="ORF">AOZ06_07705</name>
</gene>
<sequence length="113" mass="12276">MTDESAPDTKAETPTEPQEFIAFLLAVNKGRSEKELTAALQKLVEAVQESRKGGKLTYTLNIAPSKADGAVNVTDSIAVKAPTLDRPTSIFFIDEAHNLVRNPANQNVLPFDH</sequence>
<dbReference type="STRING" id="860235.AOZ06_07705"/>
<evidence type="ECO:0000313" key="2">
    <source>
        <dbReference type="Proteomes" id="UP000063699"/>
    </source>
</evidence>
<name>A0A0N9HL71_9PSEU</name>
<protein>
    <submittedName>
        <fullName evidence="1">Uncharacterized protein</fullName>
    </submittedName>
</protein>
<evidence type="ECO:0000313" key="1">
    <source>
        <dbReference type="EMBL" id="ALG06828.1"/>
    </source>
</evidence>
<reference evidence="1 2" key="1">
    <citation type="submission" date="2015-07" db="EMBL/GenBank/DDBJ databases">
        <title>Genome sequencing of Kibdelosporangium phytohabitans.</title>
        <authorList>
            <person name="Qin S."/>
            <person name="Xing K."/>
        </authorList>
    </citation>
    <scope>NUCLEOTIDE SEQUENCE [LARGE SCALE GENOMIC DNA]</scope>
    <source>
        <strain evidence="1 2">KLBMP1111</strain>
    </source>
</reference>
<dbReference type="AlphaFoldDB" id="A0A0N9HL71"/>
<accession>A0A0N9HL71</accession>
<proteinExistence type="predicted"/>